<dbReference type="EMBL" id="CP154792">
    <property type="protein sequence ID" value="XAN19648.1"/>
    <property type="molecule type" value="Genomic_DNA"/>
</dbReference>
<proteinExistence type="predicted"/>
<accession>A0ABZ3GEX5</accession>
<dbReference type="Proteomes" id="UP001446337">
    <property type="component" value="Chromosome"/>
</dbReference>
<keyword evidence="2" id="KW-1185">Reference proteome</keyword>
<reference evidence="1 2" key="1">
    <citation type="submission" date="2024-05" db="EMBL/GenBank/DDBJ databases">
        <title>Achromobacter denitrificans. BP1, complete genome.</title>
        <authorList>
            <person name="Zhang B."/>
        </authorList>
    </citation>
    <scope>NUCLEOTIDE SEQUENCE [LARGE SCALE GENOMIC DNA]</scope>
    <source>
        <strain evidence="1 2">BP1</strain>
    </source>
</reference>
<gene>
    <name evidence="1" type="ORF">AAIK43_16770</name>
</gene>
<evidence type="ECO:0000313" key="2">
    <source>
        <dbReference type="Proteomes" id="UP001446337"/>
    </source>
</evidence>
<name>A0ABZ3GEX5_ACHDE</name>
<evidence type="ECO:0000313" key="1">
    <source>
        <dbReference type="EMBL" id="XAN19648.1"/>
    </source>
</evidence>
<sequence>MSEAKNVFVVGPKTVYVVTHMRSDLDSGSVETVGQFDSHDRALKIAQALRDATPGATVEVRGEL</sequence>
<dbReference type="RefSeq" id="WP_343499676.1">
    <property type="nucleotide sequence ID" value="NZ_CP154792.1"/>
</dbReference>
<organism evidence="1 2">
    <name type="scientific">Achromobacter denitrificans</name>
    <name type="common">Alcaligenes denitrificans</name>
    <dbReference type="NCBI Taxonomy" id="32002"/>
    <lineage>
        <taxon>Bacteria</taxon>
        <taxon>Pseudomonadati</taxon>
        <taxon>Pseudomonadota</taxon>
        <taxon>Betaproteobacteria</taxon>
        <taxon>Burkholderiales</taxon>
        <taxon>Alcaligenaceae</taxon>
        <taxon>Achromobacter</taxon>
    </lineage>
</organism>
<protein>
    <submittedName>
        <fullName evidence="1">Uncharacterized protein</fullName>
    </submittedName>
</protein>